<protein>
    <submittedName>
        <fullName evidence="1">Uncharacterized protein</fullName>
    </submittedName>
</protein>
<dbReference type="EMBL" id="LJOW01000378">
    <property type="protein sequence ID" value="OBQ35459.1"/>
    <property type="molecule type" value="Genomic_DNA"/>
</dbReference>
<accession>A0A1B7WE80</accession>
<organism evidence="1 2">
    <name type="scientific">Aphanizomenon flos-aquae WA102</name>
    <dbReference type="NCBI Taxonomy" id="1710896"/>
    <lineage>
        <taxon>Bacteria</taxon>
        <taxon>Bacillati</taxon>
        <taxon>Cyanobacteriota</taxon>
        <taxon>Cyanophyceae</taxon>
        <taxon>Nostocales</taxon>
        <taxon>Aphanizomenonaceae</taxon>
        <taxon>Aphanizomenon</taxon>
    </lineage>
</organism>
<proteinExistence type="predicted"/>
<dbReference type="Proteomes" id="UP000092093">
    <property type="component" value="Unassembled WGS sequence"/>
</dbReference>
<gene>
    <name evidence="1" type="ORF">AN484_26225</name>
</gene>
<dbReference type="AlphaFoldDB" id="A0A1B7WE80"/>
<comment type="caution">
    <text evidence="1">The sequence shown here is derived from an EMBL/GenBank/DDBJ whole genome shotgun (WGS) entry which is preliminary data.</text>
</comment>
<evidence type="ECO:0000313" key="1">
    <source>
        <dbReference type="EMBL" id="OBQ35459.1"/>
    </source>
</evidence>
<evidence type="ECO:0000313" key="2">
    <source>
        <dbReference type="Proteomes" id="UP000092093"/>
    </source>
</evidence>
<sequence length="120" mass="13700">MNYKELAKDILQLHTPDPQVILKLAREQQETLKKFDESFKDGVEVLAKAHAQLIAAQESEAVWKTIADKADQRRLEAESRLAEAEDLIKRGHDGWQKAQAEVERLRAQLTFGLTPDKTNH</sequence>
<reference evidence="1 2" key="1">
    <citation type="submission" date="2015-09" db="EMBL/GenBank/DDBJ databases">
        <title>Aphanizomenon flos-aquae WA102.</title>
        <authorList>
            <person name="Driscoll C."/>
        </authorList>
    </citation>
    <scope>NUCLEOTIDE SEQUENCE [LARGE SCALE GENOMIC DNA]</scope>
    <source>
        <strain evidence="1">WA102</strain>
    </source>
</reference>
<name>A0A1B7WE80_APHFL</name>